<evidence type="ECO:0000313" key="2">
    <source>
        <dbReference type="EMBL" id="QTL98282.1"/>
    </source>
</evidence>
<gene>
    <name evidence="2" type="ORF">GM661_09975</name>
</gene>
<keyword evidence="3" id="KW-1185">Reference proteome</keyword>
<dbReference type="PROSITE" id="PS50404">
    <property type="entry name" value="GST_NTER"/>
    <property type="match status" value="1"/>
</dbReference>
<dbReference type="Pfam" id="PF13417">
    <property type="entry name" value="GST_N_3"/>
    <property type="match status" value="1"/>
</dbReference>
<dbReference type="PROSITE" id="PS00195">
    <property type="entry name" value="GLUTAREDOXIN_1"/>
    <property type="match status" value="1"/>
</dbReference>
<dbReference type="InterPro" id="IPR004045">
    <property type="entry name" value="Glutathione_S-Trfase_N"/>
</dbReference>
<dbReference type="Proteomes" id="UP000665020">
    <property type="component" value="Chromosome"/>
</dbReference>
<dbReference type="RefSeq" id="WP_125992144.1">
    <property type="nucleotide sequence ID" value="NZ_CP046640.1"/>
</dbReference>
<dbReference type="PROSITE" id="PS51354">
    <property type="entry name" value="GLUTAREDOXIN_2"/>
    <property type="match status" value="1"/>
</dbReference>
<dbReference type="AlphaFoldDB" id="A0A8A7KK96"/>
<dbReference type="EMBL" id="CP046640">
    <property type="protein sequence ID" value="QTL98282.1"/>
    <property type="molecule type" value="Genomic_DNA"/>
</dbReference>
<accession>A0A8A7KK96</accession>
<proteinExistence type="predicted"/>
<reference evidence="2" key="1">
    <citation type="submission" date="2019-12" db="EMBL/GenBank/DDBJ databases">
        <authorList>
            <person name="zhang j."/>
            <person name="sun C.M."/>
        </authorList>
    </citation>
    <scope>NUCLEOTIDE SEQUENCE</scope>
    <source>
        <strain evidence="2">NS-1</strain>
    </source>
</reference>
<organism evidence="2 3">
    <name type="scientific">Iocasia fonsfrigidae</name>
    <dbReference type="NCBI Taxonomy" id="2682810"/>
    <lineage>
        <taxon>Bacteria</taxon>
        <taxon>Bacillati</taxon>
        <taxon>Bacillota</taxon>
        <taxon>Clostridia</taxon>
        <taxon>Halanaerobiales</taxon>
        <taxon>Halanaerobiaceae</taxon>
        <taxon>Iocasia</taxon>
    </lineage>
</organism>
<dbReference type="CDD" id="cd00570">
    <property type="entry name" value="GST_N_family"/>
    <property type="match status" value="1"/>
</dbReference>
<dbReference type="InterPro" id="IPR036249">
    <property type="entry name" value="Thioredoxin-like_sf"/>
</dbReference>
<sequence length="80" mass="9588">MENLTLYYFPSCPFCRKVLKFIEKNGLNDKIEFKNTRQDDNAKKELLEIGRKDQVPCLFIDNKPLYESNDIITWLKSHYL</sequence>
<name>A0A8A7KK96_9FIRM</name>
<protein>
    <submittedName>
        <fullName evidence="2">Glutaredoxin</fullName>
    </submittedName>
</protein>
<dbReference type="InterPro" id="IPR011767">
    <property type="entry name" value="GLR_AS"/>
</dbReference>
<evidence type="ECO:0000313" key="3">
    <source>
        <dbReference type="Proteomes" id="UP000665020"/>
    </source>
</evidence>
<feature type="domain" description="GST N-terminal" evidence="1">
    <location>
        <begin position="2"/>
        <end position="80"/>
    </location>
</feature>
<dbReference type="Gene3D" id="3.40.30.10">
    <property type="entry name" value="Glutaredoxin"/>
    <property type="match status" value="1"/>
</dbReference>
<dbReference type="KEGG" id="ifn:GM661_09975"/>
<evidence type="ECO:0000259" key="1">
    <source>
        <dbReference type="PROSITE" id="PS50404"/>
    </source>
</evidence>
<dbReference type="SUPFAM" id="SSF52833">
    <property type="entry name" value="Thioredoxin-like"/>
    <property type="match status" value="1"/>
</dbReference>